<dbReference type="GO" id="GO:0070403">
    <property type="term" value="F:NAD+ binding"/>
    <property type="evidence" value="ECO:0007669"/>
    <property type="project" value="InterPro"/>
</dbReference>
<dbReference type="GO" id="GO:0006571">
    <property type="term" value="P:tyrosine biosynthetic process"/>
    <property type="evidence" value="ECO:0007669"/>
    <property type="project" value="InterPro"/>
</dbReference>
<dbReference type="InterPro" id="IPR050812">
    <property type="entry name" value="Preph/Arog_dehydrog"/>
</dbReference>
<sequence>MESDTASSAQPKVITIIGGAGGMGRLFRRELEAAGHEVRVLDKDDWHRWEPLLADVDLVLLSVPIEHVMEGIEQLAGKLGRDQLLADVTSIKVKPIRKMREVHAGPVLGLHPMFGPTTKRLQGQLIVDCGGRRPHAFAWFLETLRGLGAKMIKASADEHDRMMAFVQVARHFASFAYGVHLFEENADLDRMMAFSSPIYRLEMGMVGRLFAQDPHLYAEIIFSSEVGKQQLRHYHNHLGEMVELVERGDKDAFIDYFKNVSAWYGELGRQFLDESSYIIDKLTEYTREPAAEEVSS</sequence>
<dbReference type="PANTHER" id="PTHR21363:SF0">
    <property type="entry name" value="PREPHENATE DEHYDROGENASE [NADP(+)]"/>
    <property type="match status" value="1"/>
</dbReference>
<dbReference type="GO" id="GO:0004665">
    <property type="term" value="F:prephenate dehydrogenase (NADP+) activity"/>
    <property type="evidence" value="ECO:0007669"/>
    <property type="project" value="InterPro"/>
</dbReference>
<dbReference type="Pfam" id="PF02153">
    <property type="entry name" value="PDH_N"/>
    <property type="match status" value="1"/>
</dbReference>
<name>A0A8A4TL31_SULCO</name>
<feature type="domain" description="Prephenate/arogenate dehydrogenase" evidence="2">
    <location>
        <begin position="12"/>
        <end position="275"/>
    </location>
</feature>
<dbReference type="Gene3D" id="1.10.3660.10">
    <property type="entry name" value="6-phosphogluconate dehydrogenase C-terminal like domain"/>
    <property type="match status" value="1"/>
</dbReference>
<dbReference type="SUPFAM" id="SSF48179">
    <property type="entry name" value="6-phosphogluconate dehydrogenase C-terminal domain-like"/>
    <property type="match status" value="1"/>
</dbReference>
<dbReference type="KEGG" id="scor:J3U87_34200"/>
<keyword evidence="1 3" id="KW-0560">Oxidoreductase</keyword>
<dbReference type="Pfam" id="PF20463">
    <property type="entry name" value="PDH_C"/>
    <property type="match status" value="1"/>
</dbReference>
<dbReference type="AlphaFoldDB" id="A0A8A4TL31"/>
<protein>
    <submittedName>
        <fullName evidence="3">Bifunctional chorismate mutase/prephenate dehydrogenase</fullName>
        <ecNumber evidence="3">1.3.1.12</ecNumber>
        <ecNumber evidence="3">5.4.99.5</ecNumber>
    </submittedName>
</protein>
<dbReference type="PROSITE" id="PS51176">
    <property type="entry name" value="PDH_ADH"/>
    <property type="match status" value="1"/>
</dbReference>
<proteinExistence type="predicted"/>
<dbReference type="GO" id="GO:0008977">
    <property type="term" value="F:prephenate dehydrogenase (NAD+) activity"/>
    <property type="evidence" value="ECO:0007669"/>
    <property type="project" value="UniProtKB-EC"/>
</dbReference>
<dbReference type="RefSeq" id="WP_237380554.1">
    <property type="nucleotide sequence ID" value="NZ_CP071793.1"/>
</dbReference>
<organism evidence="3 4">
    <name type="scientific">Sulfidibacter corallicola</name>
    <dbReference type="NCBI Taxonomy" id="2818388"/>
    <lineage>
        <taxon>Bacteria</taxon>
        <taxon>Pseudomonadati</taxon>
        <taxon>Acidobacteriota</taxon>
        <taxon>Holophagae</taxon>
        <taxon>Acanthopleuribacterales</taxon>
        <taxon>Acanthopleuribacteraceae</taxon>
        <taxon>Sulfidibacter</taxon>
    </lineage>
</organism>
<dbReference type="PANTHER" id="PTHR21363">
    <property type="entry name" value="PREPHENATE DEHYDROGENASE"/>
    <property type="match status" value="1"/>
</dbReference>
<dbReference type="InterPro" id="IPR008927">
    <property type="entry name" value="6-PGluconate_DH-like_C_sf"/>
</dbReference>
<dbReference type="EC" id="5.4.99.5" evidence="3"/>
<dbReference type="EC" id="1.3.1.12" evidence="3"/>
<dbReference type="SUPFAM" id="SSF51735">
    <property type="entry name" value="NAD(P)-binding Rossmann-fold domains"/>
    <property type="match status" value="1"/>
</dbReference>
<dbReference type="Proteomes" id="UP000663929">
    <property type="component" value="Chromosome"/>
</dbReference>
<evidence type="ECO:0000256" key="1">
    <source>
        <dbReference type="ARBA" id="ARBA00023002"/>
    </source>
</evidence>
<evidence type="ECO:0000259" key="2">
    <source>
        <dbReference type="PROSITE" id="PS51176"/>
    </source>
</evidence>
<dbReference type="NCBIfam" id="NF008400">
    <property type="entry name" value="PRK11199.1"/>
    <property type="match status" value="1"/>
</dbReference>
<accession>A0A8A4TL31</accession>
<reference evidence="3" key="1">
    <citation type="submission" date="2021-03" db="EMBL/GenBank/DDBJ databases">
        <title>Acanthopleuribacteraceae sp. M133.</title>
        <authorList>
            <person name="Wang G."/>
        </authorList>
    </citation>
    <scope>NUCLEOTIDE SEQUENCE</scope>
    <source>
        <strain evidence="3">M133</strain>
    </source>
</reference>
<dbReference type="InterPro" id="IPR036291">
    <property type="entry name" value="NAD(P)-bd_dom_sf"/>
</dbReference>
<keyword evidence="4" id="KW-1185">Reference proteome</keyword>
<dbReference type="EMBL" id="CP071793">
    <property type="protein sequence ID" value="QTD50666.1"/>
    <property type="molecule type" value="Genomic_DNA"/>
</dbReference>
<dbReference type="Gene3D" id="3.40.50.720">
    <property type="entry name" value="NAD(P)-binding Rossmann-like Domain"/>
    <property type="match status" value="1"/>
</dbReference>
<keyword evidence="3" id="KW-0413">Isomerase</keyword>
<dbReference type="InterPro" id="IPR003099">
    <property type="entry name" value="Prephen_DH"/>
</dbReference>
<dbReference type="InterPro" id="IPR046825">
    <property type="entry name" value="PDH_C"/>
</dbReference>
<gene>
    <name evidence="3" type="primary">tyrA</name>
    <name evidence="3" type="ORF">J3U87_34200</name>
</gene>
<dbReference type="GO" id="GO:0004106">
    <property type="term" value="F:chorismate mutase activity"/>
    <property type="evidence" value="ECO:0007669"/>
    <property type="project" value="UniProtKB-EC"/>
</dbReference>
<evidence type="ECO:0000313" key="4">
    <source>
        <dbReference type="Proteomes" id="UP000663929"/>
    </source>
</evidence>
<evidence type="ECO:0000313" key="3">
    <source>
        <dbReference type="EMBL" id="QTD50666.1"/>
    </source>
</evidence>
<dbReference type="InterPro" id="IPR046826">
    <property type="entry name" value="PDH_N"/>
</dbReference>